<dbReference type="AlphaFoldDB" id="A0A0D6EIQ6"/>
<evidence type="ECO:0000313" key="4">
    <source>
        <dbReference type="Proteomes" id="UP000243876"/>
    </source>
</evidence>
<dbReference type="GO" id="GO:0006355">
    <property type="term" value="P:regulation of DNA-templated transcription"/>
    <property type="evidence" value="ECO:0007669"/>
    <property type="project" value="InterPro"/>
</dbReference>
<organism evidence="3 4">
    <name type="scientific">Sporidiobolus salmonicolor</name>
    <name type="common">Yeast-like fungus</name>
    <name type="synonym">Sporobolomyces salmonicolor</name>
    <dbReference type="NCBI Taxonomy" id="5005"/>
    <lineage>
        <taxon>Eukaryota</taxon>
        <taxon>Fungi</taxon>
        <taxon>Dikarya</taxon>
        <taxon>Basidiomycota</taxon>
        <taxon>Pucciniomycotina</taxon>
        <taxon>Microbotryomycetes</taxon>
        <taxon>Sporidiobolales</taxon>
        <taxon>Sporidiobolaceae</taxon>
        <taxon>Sporobolomyces</taxon>
    </lineage>
</organism>
<protein>
    <submittedName>
        <fullName evidence="3">SPOSA6832_01443-mRNA-1:cds</fullName>
    </submittedName>
</protein>
<dbReference type="InterPro" id="IPR013088">
    <property type="entry name" value="Znf_NHR/GATA"/>
</dbReference>
<dbReference type="Proteomes" id="UP000243876">
    <property type="component" value="Unassembled WGS sequence"/>
</dbReference>
<name>A0A0D6EIQ6_SPOSA</name>
<dbReference type="PROSITE" id="PS50112">
    <property type="entry name" value="PAS"/>
    <property type="match status" value="1"/>
</dbReference>
<dbReference type="OrthoDB" id="2162994at2759"/>
<dbReference type="GO" id="GO:0008270">
    <property type="term" value="F:zinc ion binding"/>
    <property type="evidence" value="ECO:0007669"/>
    <property type="project" value="InterPro"/>
</dbReference>
<dbReference type="Pfam" id="PF08447">
    <property type="entry name" value="PAS_3"/>
    <property type="match status" value="1"/>
</dbReference>
<dbReference type="InterPro" id="IPR000014">
    <property type="entry name" value="PAS"/>
</dbReference>
<feature type="compositionally biased region" description="Polar residues" evidence="1">
    <location>
        <begin position="86"/>
        <end position="100"/>
    </location>
</feature>
<dbReference type="EMBL" id="CENE01000004">
    <property type="protein sequence ID" value="CEQ39859.1"/>
    <property type="molecule type" value="Genomic_DNA"/>
</dbReference>
<dbReference type="InterPro" id="IPR035965">
    <property type="entry name" value="PAS-like_dom_sf"/>
</dbReference>
<dbReference type="SUPFAM" id="SSF55785">
    <property type="entry name" value="PYP-like sensor domain (PAS domain)"/>
    <property type="match status" value="1"/>
</dbReference>
<feature type="compositionally biased region" description="Polar residues" evidence="1">
    <location>
        <begin position="21"/>
        <end position="34"/>
    </location>
</feature>
<evidence type="ECO:0000313" key="3">
    <source>
        <dbReference type="EMBL" id="CEQ39859.1"/>
    </source>
</evidence>
<dbReference type="SMART" id="SM00091">
    <property type="entry name" value="PAS"/>
    <property type="match status" value="1"/>
</dbReference>
<evidence type="ECO:0000259" key="2">
    <source>
        <dbReference type="PROSITE" id="PS50112"/>
    </source>
</evidence>
<proteinExistence type="predicted"/>
<feature type="domain" description="PAS" evidence="2">
    <location>
        <begin position="209"/>
        <end position="275"/>
    </location>
</feature>
<dbReference type="Gene3D" id="3.30.50.10">
    <property type="entry name" value="Erythroid Transcription Factor GATA-1, subunit A"/>
    <property type="match status" value="1"/>
</dbReference>
<reference evidence="4" key="1">
    <citation type="submission" date="2015-02" db="EMBL/GenBank/DDBJ databases">
        <authorList>
            <person name="Gon?alves P."/>
        </authorList>
    </citation>
    <scope>NUCLEOTIDE SEQUENCE [LARGE SCALE GENOMIC DNA]</scope>
</reference>
<feature type="region of interest" description="Disordered" evidence="1">
    <location>
        <begin position="21"/>
        <end position="156"/>
    </location>
</feature>
<dbReference type="InterPro" id="IPR013655">
    <property type="entry name" value="PAS_fold_3"/>
</dbReference>
<dbReference type="Gene3D" id="3.30.450.20">
    <property type="entry name" value="PAS domain"/>
    <property type="match status" value="1"/>
</dbReference>
<gene>
    <name evidence="3" type="primary">SPOSA6832_01443</name>
</gene>
<accession>A0A0D6EIQ6</accession>
<dbReference type="NCBIfam" id="TIGR00229">
    <property type="entry name" value="sensory_box"/>
    <property type="match status" value="1"/>
</dbReference>
<sequence length="574" mass="62078">MEHRNTYGGSQHQNYYAPTIVPQSYSNAPSTSSFAYPDQPPIASTSSAMPGYMGYPPSSHQPQYPPPSVPGEALSSSQRATERTESGTPEQRSLTSSSACKDSIAGPSRTGSSGGHAHRRDLSAGGQAAFGGAGVRHPAGPYQRPEGASHSVKASSTTSLFTTRKNWSEHILQEMQVRSSLSAASPASPLSAFCHPSQSAGAFWIRPARRLLSSTADDFMHVLSPTGHFIFATPCIRELAQYTSDELFGRSLFDYIHPDDVAAFKRDFEASLRSSDTLTLYYRFRTKDDRYLLFEMTGHPYYAEESGPNAQPPVPKCFFAMARPYPSKNAAMLDSFLELKFENERLRQELLAMYKACFFSCSGSIRMTLNMLLSFPPTRKSKATVRPVPVHSTLPASRLSLGLSSHGAPPDLPHGQSGVYRADSFDSRASVIDPVTGLVQTQTLIPSTSNTYGALGIGISANGTKGDGSGEKKKKKARTDEGEFVCRDCGTVDSPEWRKVRLLCFPRVLCTSLTSSSASQGPEGPKSLCNACGKPRRFGASSLFLCSSCSSPSAGLRYAKLVSKSNKAQKEAKK</sequence>
<dbReference type="CDD" id="cd00130">
    <property type="entry name" value="PAS"/>
    <property type="match status" value="1"/>
</dbReference>
<keyword evidence="4" id="KW-1185">Reference proteome</keyword>
<evidence type="ECO:0000256" key="1">
    <source>
        <dbReference type="SAM" id="MobiDB-lite"/>
    </source>
</evidence>